<evidence type="ECO:0000256" key="1">
    <source>
        <dbReference type="SAM" id="MobiDB-lite"/>
    </source>
</evidence>
<dbReference type="Proteomes" id="UP001419268">
    <property type="component" value="Unassembled WGS sequence"/>
</dbReference>
<reference evidence="2 3" key="1">
    <citation type="submission" date="2024-01" db="EMBL/GenBank/DDBJ databases">
        <title>Genome assemblies of Stephania.</title>
        <authorList>
            <person name="Yang L."/>
        </authorList>
    </citation>
    <scope>NUCLEOTIDE SEQUENCE [LARGE SCALE GENOMIC DNA]</scope>
    <source>
        <strain evidence="2">JXDWG</strain>
        <tissue evidence="2">Leaf</tissue>
    </source>
</reference>
<dbReference type="AlphaFoldDB" id="A0AAP0KR64"/>
<evidence type="ECO:0000313" key="3">
    <source>
        <dbReference type="Proteomes" id="UP001419268"/>
    </source>
</evidence>
<protein>
    <submittedName>
        <fullName evidence="2">Uncharacterized protein</fullName>
    </submittedName>
</protein>
<accession>A0AAP0KR64</accession>
<gene>
    <name evidence="2" type="ORF">Scep_003787</name>
</gene>
<name>A0AAP0KR64_9MAGN</name>
<organism evidence="2 3">
    <name type="scientific">Stephania cephalantha</name>
    <dbReference type="NCBI Taxonomy" id="152367"/>
    <lineage>
        <taxon>Eukaryota</taxon>
        <taxon>Viridiplantae</taxon>
        <taxon>Streptophyta</taxon>
        <taxon>Embryophyta</taxon>
        <taxon>Tracheophyta</taxon>
        <taxon>Spermatophyta</taxon>
        <taxon>Magnoliopsida</taxon>
        <taxon>Ranunculales</taxon>
        <taxon>Menispermaceae</taxon>
        <taxon>Menispermoideae</taxon>
        <taxon>Cissampelideae</taxon>
        <taxon>Stephania</taxon>
    </lineage>
</organism>
<comment type="caution">
    <text evidence="2">The sequence shown here is derived from an EMBL/GenBank/DDBJ whole genome shotgun (WGS) entry which is preliminary data.</text>
</comment>
<dbReference type="EMBL" id="JBBNAG010000002">
    <property type="protein sequence ID" value="KAK9157213.1"/>
    <property type="molecule type" value="Genomic_DNA"/>
</dbReference>
<keyword evidence="3" id="KW-1185">Reference proteome</keyword>
<feature type="region of interest" description="Disordered" evidence="1">
    <location>
        <begin position="33"/>
        <end position="61"/>
    </location>
</feature>
<sequence>MYIIINKHSEESRRKIYMPKFSQKQNSQCFKTSISNSTKESPSYGAFPLLDRGSALSQTQE</sequence>
<proteinExistence type="predicted"/>
<evidence type="ECO:0000313" key="2">
    <source>
        <dbReference type="EMBL" id="KAK9157213.1"/>
    </source>
</evidence>